<sequence>MQLCAGSAKIAGPTDREDSMSPSLTVLDHLVLTVADIPRTVAFYEKVLGMVATEFRPADGSSRTALCFGAQKINLHAEGNEFDPKARVPAAGSADLCFLSDTPLAVWQDHLAKSGVRVEEGPVARSGAQGPICSIYIRDPDGNLIEIANTG</sequence>
<keyword evidence="2" id="KW-0456">Lyase</keyword>
<dbReference type="InterPro" id="IPR037523">
    <property type="entry name" value="VOC_core"/>
</dbReference>
<dbReference type="STRING" id="1461693.ATO10_07422"/>
<dbReference type="InterPro" id="IPR029068">
    <property type="entry name" value="Glyas_Bleomycin-R_OHBP_Dase"/>
</dbReference>
<feature type="domain" description="VOC" evidence="1">
    <location>
        <begin position="26"/>
        <end position="150"/>
    </location>
</feature>
<dbReference type="PATRIC" id="fig|1461693.3.peg.1511"/>
<dbReference type="eggNOG" id="COG0346">
    <property type="taxonomic scope" value="Bacteria"/>
</dbReference>
<dbReference type="InterPro" id="IPR050383">
    <property type="entry name" value="GlyoxalaseI/FosfomycinResist"/>
</dbReference>
<dbReference type="PANTHER" id="PTHR21366:SF14">
    <property type="entry name" value="GLYOXALASE DOMAIN-CONTAINING PROTEIN 5"/>
    <property type="match status" value="1"/>
</dbReference>
<evidence type="ECO:0000313" key="2">
    <source>
        <dbReference type="EMBL" id="KCV82201.1"/>
    </source>
</evidence>
<evidence type="ECO:0000313" key="3">
    <source>
        <dbReference type="Proteomes" id="UP000024836"/>
    </source>
</evidence>
<dbReference type="Proteomes" id="UP000024836">
    <property type="component" value="Unassembled WGS sequence"/>
</dbReference>
<dbReference type="Gene3D" id="3.10.180.10">
    <property type="entry name" value="2,3-Dihydroxybiphenyl 1,2-Dioxygenase, domain 1"/>
    <property type="match status" value="1"/>
</dbReference>
<dbReference type="SUPFAM" id="SSF54593">
    <property type="entry name" value="Glyoxalase/Bleomycin resistance protein/Dihydroxybiphenyl dioxygenase"/>
    <property type="match status" value="1"/>
</dbReference>
<reference evidence="2 3" key="1">
    <citation type="submission" date="2013-04" db="EMBL/GenBank/DDBJ databases">
        <title>Shimia sp. 22II-S11-Z10 Genome Sequencing.</title>
        <authorList>
            <person name="Lai Q."/>
            <person name="Li G."/>
            <person name="Shao Z."/>
        </authorList>
    </citation>
    <scope>NUCLEOTIDE SEQUENCE [LARGE SCALE GENOMIC DNA]</scope>
    <source>
        <strain evidence="3">22II-S11-Z10</strain>
    </source>
</reference>
<evidence type="ECO:0000259" key="1">
    <source>
        <dbReference type="PROSITE" id="PS51819"/>
    </source>
</evidence>
<dbReference type="EMBL" id="AQQY01000004">
    <property type="protein sequence ID" value="KCV82201.1"/>
    <property type="molecule type" value="Genomic_DNA"/>
</dbReference>
<dbReference type="InterPro" id="IPR004360">
    <property type="entry name" value="Glyas_Fos-R_dOase_dom"/>
</dbReference>
<dbReference type="Pfam" id="PF00903">
    <property type="entry name" value="Glyoxalase"/>
    <property type="match status" value="1"/>
</dbReference>
<proteinExistence type="predicted"/>
<gene>
    <name evidence="2" type="ORF">ATO10_07422</name>
</gene>
<dbReference type="CDD" id="cd07253">
    <property type="entry name" value="GLOD5"/>
    <property type="match status" value="1"/>
</dbReference>
<organism evidence="2 3">
    <name type="scientific">Actibacterium atlanticum</name>
    <dbReference type="NCBI Taxonomy" id="1461693"/>
    <lineage>
        <taxon>Bacteria</taxon>
        <taxon>Pseudomonadati</taxon>
        <taxon>Pseudomonadota</taxon>
        <taxon>Alphaproteobacteria</taxon>
        <taxon>Rhodobacterales</taxon>
        <taxon>Roseobacteraceae</taxon>
        <taxon>Actibacterium</taxon>
    </lineage>
</organism>
<protein>
    <submittedName>
        <fullName evidence="2">Lactoylglutathione lyase</fullName>
    </submittedName>
</protein>
<dbReference type="PANTHER" id="PTHR21366">
    <property type="entry name" value="GLYOXALASE FAMILY PROTEIN"/>
    <property type="match status" value="1"/>
</dbReference>
<dbReference type="PROSITE" id="PS51819">
    <property type="entry name" value="VOC"/>
    <property type="match status" value="1"/>
</dbReference>
<comment type="caution">
    <text evidence="2">The sequence shown here is derived from an EMBL/GenBank/DDBJ whole genome shotgun (WGS) entry which is preliminary data.</text>
</comment>
<accession>A0A058ZN36</accession>
<name>A0A058ZN36_9RHOB</name>
<dbReference type="GO" id="GO:0016829">
    <property type="term" value="F:lyase activity"/>
    <property type="evidence" value="ECO:0007669"/>
    <property type="project" value="UniProtKB-KW"/>
</dbReference>
<dbReference type="AlphaFoldDB" id="A0A058ZN36"/>
<keyword evidence="3" id="KW-1185">Reference proteome</keyword>